<comment type="caution">
    <text evidence="2">The sequence shown here is derived from an EMBL/GenBank/DDBJ whole genome shotgun (WGS) entry which is preliminary data.</text>
</comment>
<dbReference type="Proteomes" id="UP001500339">
    <property type="component" value="Unassembled WGS sequence"/>
</dbReference>
<dbReference type="InterPro" id="IPR018966">
    <property type="entry name" value="VTC_domain"/>
</dbReference>
<proteinExistence type="predicted"/>
<protein>
    <submittedName>
        <fullName evidence="2">Polyphosphate polymerase domain-containing protein</fullName>
    </submittedName>
</protein>
<keyword evidence="3" id="KW-1185">Reference proteome</keyword>
<organism evidence="2 3">
    <name type="scientific">Clostridium malenominatum</name>
    <dbReference type="NCBI Taxonomy" id="1539"/>
    <lineage>
        <taxon>Bacteria</taxon>
        <taxon>Bacillati</taxon>
        <taxon>Bacillota</taxon>
        <taxon>Clostridia</taxon>
        <taxon>Eubacteriales</taxon>
        <taxon>Clostridiaceae</taxon>
        <taxon>Clostridium</taxon>
    </lineage>
</organism>
<dbReference type="RefSeq" id="WP_343769430.1">
    <property type="nucleotide sequence ID" value="NZ_BAAACF010000001.1"/>
</dbReference>
<dbReference type="Pfam" id="PF09359">
    <property type="entry name" value="VTC"/>
    <property type="match status" value="1"/>
</dbReference>
<gene>
    <name evidence="2" type="ORF">GCM10008905_21060</name>
</gene>
<evidence type="ECO:0000313" key="2">
    <source>
        <dbReference type="EMBL" id="GAA0725555.1"/>
    </source>
</evidence>
<name>A0ABN1J108_9CLOT</name>
<dbReference type="InterPro" id="IPR042267">
    <property type="entry name" value="VTC_sf"/>
</dbReference>
<sequence length="229" mass="27095">MENESIVLRTEKKYEISHFTAAQLKFKLSTTLKKDINNKGNGYMVRSLYFDTLYDNDYNDKENGIENRRKIRLRIYDPTSKTLKLELKQKQGENQLKRSLTISKETAEKLIKGDYDSLREYESELANELAYIMKKEFYRPKCIVEYDRLAYIVKENSTRITIDSNIRSTEANFDLFSSDLALIPINSIKVLEVKYDNFLLSYIKDVINIANKTQISISKYYLARQMRYF</sequence>
<dbReference type="EMBL" id="BAAACF010000001">
    <property type="protein sequence ID" value="GAA0725555.1"/>
    <property type="molecule type" value="Genomic_DNA"/>
</dbReference>
<feature type="domain" description="VTC" evidence="1">
    <location>
        <begin position="9"/>
        <end position="224"/>
    </location>
</feature>
<evidence type="ECO:0000313" key="3">
    <source>
        <dbReference type="Proteomes" id="UP001500339"/>
    </source>
</evidence>
<dbReference type="Gene3D" id="3.20.100.30">
    <property type="entry name" value="VTC, catalytic tunnel domain"/>
    <property type="match status" value="1"/>
</dbReference>
<accession>A0ABN1J108</accession>
<dbReference type="CDD" id="cd07750">
    <property type="entry name" value="PolyPPase_VTC_like"/>
    <property type="match status" value="1"/>
</dbReference>
<reference evidence="2 3" key="1">
    <citation type="journal article" date="2019" name="Int. J. Syst. Evol. Microbiol.">
        <title>The Global Catalogue of Microorganisms (GCM) 10K type strain sequencing project: providing services to taxonomists for standard genome sequencing and annotation.</title>
        <authorList>
            <consortium name="The Broad Institute Genomics Platform"/>
            <consortium name="The Broad Institute Genome Sequencing Center for Infectious Disease"/>
            <person name="Wu L."/>
            <person name="Ma J."/>
        </authorList>
    </citation>
    <scope>NUCLEOTIDE SEQUENCE [LARGE SCALE GENOMIC DNA]</scope>
    <source>
        <strain evidence="2 3">JCM 1405</strain>
    </source>
</reference>
<evidence type="ECO:0000259" key="1">
    <source>
        <dbReference type="Pfam" id="PF09359"/>
    </source>
</evidence>